<dbReference type="InterPro" id="IPR013783">
    <property type="entry name" value="Ig-like_fold"/>
</dbReference>
<dbReference type="InterPro" id="IPR036645">
    <property type="entry name" value="Elafin-like_sf"/>
</dbReference>
<proteinExistence type="predicted"/>
<protein>
    <submittedName>
        <fullName evidence="5">Uncharacterized protein, isoform A</fullName>
    </submittedName>
    <submittedName>
        <fullName evidence="6">Uncharacterized protein, isoform B</fullName>
    </submittedName>
</protein>
<evidence type="ECO:0000256" key="2">
    <source>
        <dbReference type="SAM" id="SignalP"/>
    </source>
</evidence>
<gene>
    <name evidence="5" type="primary">Dyak\GE23451</name>
    <name evidence="5" type="ORF">Dyak_GE23451</name>
</gene>
<feature type="domain" description="WAP" evidence="4">
    <location>
        <begin position="94"/>
        <end position="143"/>
    </location>
</feature>
<feature type="signal peptide" evidence="2">
    <location>
        <begin position="1"/>
        <end position="24"/>
    </location>
</feature>
<evidence type="ECO:0000313" key="5">
    <source>
        <dbReference type="EMBL" id="EDW98999.1"/>
    </source>
</evidence>
<keyword evidence="2" id="KW-0732">Signal</keyword>
<feature type="region of interest" description="Disordered" evidence="1">
    <location>
        <begin position="373"/>
        <end position="403"/>
    </location>
</feature>
<reference evidence="5" key="4">
    <citation type="submission" date="2015-11" db="EMBL/GenBank/DDBJ databases">
        <authorList>
            <consortium name="FlyBase"/>
        </authorList>
    </citation>
    <scope>NUCLEOTIDE SEQUENCE</scope>
    <source>
        <strain evidence="5">Tai18E2</strain>
    </source>
</reference>
<sequence length="528" mass="60106">MVSMQVALLALLLLLGQLFTSAVANGSSSYTTSSTSTSASNQLQRQKLAHWFRDSNDVKDKILELQCLAKCGSNPTTKAGREQCLSKCIQELLLGPRAGSCPKIGRQSRARLSCLDNCQYDHECPEVQKCCASSCGPMCVEPLGVRNNTQLPPIPKILYFRRSRGHAVDLKIESSLLVYYFHVEVRSHIGRYFAARKLGPWQWQKVEKTMEENIGHSKHTYIFFHMRPGRWYEVRVAAVNAYGFRGYSEPSDPFPSTGNPKPPKKPNDSKIIAKQFDGRYMTLKLVWCPSKSNLPVEKYKITWSLYVNSAKASMITNSSYVKDTHQYDIKELLPNSSYYIQVQAISYLGSRRLKSDQLSMLFNTTLQPLEPITPLQCSGNGNRRRHHHISSSMSSERSTNAEPVDLNEVSPIITNRTAGVATYEVGFRLNRKFGMIVQILGFQPHKEKVYELCPQETNCEQREFRAIRAKKDPLEFSKLKYNTTYVLRIPRSSPNSVLDDSRNVFTFTTPKCENFRKRFSKLQIKCSD</sequence>
<reference evidence="5" key="1">
    <citation type="submission" date="2006-01" db="EMBL/GenBank/DDBJ databases">
        <title>The Genome of Drosophila yakuba.</title>
        <authorList>
            <consortium name="The Drosophila yakuba Sequencing Consortium"/>
        </authorList>
    </citation>
    <scope>NUCLEOTIDE SEQUENCE</scope>
    <source>
        <strain evidence="5">Tai18E2</strain>
    </source>
</reference>
<evidence type="ECO:0000313" key="7">
    <source>
        <dbReference type="Proteomes" id="UP000002282"/>
    </source>
</evidence>
<name>B4PL14_DROYA</name>
<dbReference type="SUPFAM" id="SSF57256">
    <property type="entry name" value="Elafin-like"/>
    <property type="match status" value="1"/>
</dbReference>
<dbReference type="Gene3D" id="4.10.75.10">
    <property type="entry name" value="Elafin-like"/>
    <property type="match status" value="1"/>
</dbReference>
<feature type="domain" description="Fibronectin type-III" evidence="3">
    <location>
        <begin position="262"/>
        <end position="368"/>
    </location>
</feature>
<dbReference type="AlphaFoldDB" id="B4PL14"/>
<dbReference type="CDD" id="cd00063">
    <property type="entry name" value="FN3"/>
    <property type="match status" value="2"/>
</dbReference>
<reference evidence="5 7" key="2">
    <citation type="journal article" date="2007" name="Nature">
        <title>Evolution of genes and genomes on the Drosophila phylogeny.</title>
        <authorList>
            <consortium name="Drosophila 12 Genomes Consortium"/>
            <person name="Clark A.G."/>
            <person name="Eisen M.B."/>
            <person name="Smith D.R."/>
            <person name="Bergman C.M."/>
            <person name="Oliver B."/>
            <person name="Markow T.A."/>
            <person name="Kaufman T.C."/>
            <person name="Kellis M."/>
            <person name="Gelbart W."/>
            <person name="Iyer V.N."/>
            <person name="Pollard D.A."/>
            <person name="Sackton T.B."/>
            <person name="Larracuente A.M."/>
            <person name="Singh N.D."/>
            <person name="Abad J.P."/>
            <person name="Abt D.N."/>
            <person name="Adryan B."/>
            <person name="Aguade M."/>
            <person name="Akashi H."/>
            <person name="Anderson W.W."/>
            <person name="Aquadro C.F."/>
            <person name="Ardell D.H."/>
            <person name="Arguello R."/>
            <person name="Artieri C.G."/>
            <person name="Barbash D.A."/>
            <person name="Barker D."/>
            <person name="Barsanti P."/>
            <person name="Batterham P."/>
            <person name="Batzoglou S."/>
            <person name="Begun D."/>
            <person name="Bhutkar A."/>
            <person name="Blanco E."/>
            <person name="Bosak S.A."/>
            <person name="Bradley R.K."/>
            <person name="Brand A.D."/>
            <person name="Brent M.R."/>
            <person name="Brooks A.N."/>
            <person name="Brown R.H."/>
            <person name="Butlin R.K."/>
            <person name="Caggese C."/>
            <person name="Calvi B.R."/>
            <person name="Bernardo de Carvalho A."/>
            <person name="Caspi A."/>
            <person name="Castrezana S."/>
            <person name="Celniker S.E."/>
            <person name="Chang J.L."/>
            <person name="Chapple C."/>
            <person name="Chatterji S."/>
            <person name="Chinwalla A."/>
            <person name="Civetta A."/>
            <person name="Clifton S.W."/>
            <person name="Comeron J.M."/>
            <person name="Costello J.C."/>
            <person name="Coyne J.A."/>
            <person name="Daub J."/>
            <person name="David R.G."/>
            <person name="Delcher A.L."/>
            <person name="Delehaunty K."/>
            <person name="Do C.B."/>
            <person name="Ebling H."/>
            <person name="Edwards K."/>
            <person name="Eickbush T."/>
            <person name="Evans J.D."/>
            <person name="Filipski A."/>
            <person name="Findeiss S."/>
            <person name="Freyhult E."/>
            <person name="Fulton L."/>
            <person name="Fulton R."/>
            <person name="Garcia A.C."/>
            <person name="Gardiner A."/>
            <person name="Garfield D.A."/>
            <person name="Garvin B.E."/>
            <person name="Gibson G."/>
            <person name="Gilbert D."/>
            <person name="Gnerre S."/>
            <person name="Godfrey J."/>
            <person name="Good R."/>
            <person name="Gotea V."/>
            <person name="Gravely B."/>
            <person name="Greenberg A.J."/>
            <person name="Griffiths-Jones S."/>
            <person name="Gross S."/>
            <person name="Guigo R."/>
            <person name="Gustafson E.A."/>
            <person name="Haerty W."/>
            <person name="Hahn M.W."/>
            <person name="Halligan D.L."/>
            <person name="Halpern A.L."/>
            <person name="Halter G.M."/>
            <person name="Han M.V."/>
            <person name="Heger A."/>
            <person name="Hillier L."/>
            <person name="Hinrichs A.S."/>
            <person name="Holmes I."/>
            <person name="Hoskins R.A."/>
            <person name="Hubisz M.J."/>
            <person name="Hultmark D."/>
            <person name="Huntley M.A."/>
            <person name="Jaffe D.B."/>
            <person name="Jagadeeshan S."/>
            <person name="Jeck W.R."/>
            <person name="Johnson J."/>
            <person name="Jones C.D."/>
            <person name="Jordan W.C."/>
            <person name="Karpen G.H."/>
            <person name="Kataoka E."/>
            <person name="Keightley P.D."/>
            <person name="Kheradpour P."/>
            <person name="Kirkness E.F."/>
            <person name="Koerich L.B."/>
            <person name="Kristiansen K."/>
            <person name="Kudrna D."/>
            <person name="Kulathinal R.J."/>
            <person name="Kumar S."/>
            <person name="Kwok R."/>
            <person name="Lander E."/>
            <person name="Langley C.H."/>
            <person name="Lapoint R."/>
            <person name="Lazzaro B.P."/>
            <person name="Lee S.J."/>
            <person name="Levesque L."/>
            <person name="Li R."/>
            <person name="Lin C.F."/>
            <person name="Lin M.F."/>
            <person name="Lindblad-Toh K."/>
            <person name="Llopart A."/>
            <person name="Long M."/>
            <person name="Low L."/>
            <person name="Lozovsky E."/>
            <person name="Lu J."/>
            <person name="Luo M."/>
            <person name="Machado C.A."/>
            <person name="Makalowski W."/>
            <person name="Marzo M."/>
            <person name="Matsuda M."/>
            <person name="Matzkin L."/>
            <person name="McAllister B."/>
            <person name="McBride C.S."/>
            <person name="McKernan B."/>
            <person name="McKernan K."/>
            <person name="Mendez-Lago M."/>
            <person name="Minx P."/>
            <person name="Mollenhauer M.U."/>
            <person name="Montooth K."/>
            <person name="Mount S.M."/>
            <person name="Mu X."/>
            <person name="Myers E."/>
            <person name="Negre B."/>
            <person name="Newfeld S."/>
            <person name="Nielsen R."/>
            <person name="Noor M.A."/>
            <person name="O'Grady P."/>
            <person name="Pachter L."/>
            <person name="Papaceit M."/>
            <person name="Parisi M.J."/>
            <person name="Parisi M."/>
            <person name="Parts L."/>
            <person name="Pedersen J.S."/>
            <person name="Pesole G."/>
            <person name="Phillippy A.M."/>
            <person name="Ponting C.P."/>
            <person name="Pop M."/>
            <person name="Porcelli D."/>
            <person name="Powell J.R."/>
            <person name="Prohaska S."/>
            <person name="Pruitt K."/>
            <person name="Puig M."/>
            <person name="Quesneville H."/>
            <person name="Ram K.R."/>
            <person name="Rand D."/>
            <person name="Rasmussen M.D."/>
            <person name="Reed L.K."/>
            <person name="Reenan R."/>
            <person name="Reily A."/>
            <person name="Remington K.A."/>
            <person name="Rieger T.T."/>
            <person name="Ritchie M.G."/>
            <person name="Robin C."/>
            <person name="Rogers Y.H."/>
            <person name="Rohde C."/>
            <person name="Rozas J."/>
            <person name="Rubenfield M.J."/>
            <person name="Ruiz A."/>
            <person name="Russo S."/>
            <person name="Salzberg S.L."/>
            <person name="Sanchez-Gracia A."/>
            <person name="Saranga D.J."/>
            <person name="Sato H."/>
            <person name="Schaeffer S.W."/>
            <person name="Schatz M.C."/>
            <person name="Schlenke T."/>
            <person name="Schwartz R."/>
            <person name="Segarra C."/>
            <person name="Singh R.S."/>
            <person name="Sirot L."/>
            <person name="Sirota M."/>
            <person name="Sisneros N.B."/>
            <person name="Smith C.D."/>
            <person name="Smith T.F."/>
            <person name="Spieth J."/>
            <person name="Stage D.E."/>
            <person name="Stark A."/>
            <person name="Stephan W."/>
            <person name="Strausberg R.L."/>
            <person name="Strempel S."/>
            <person name="Sturgill D."/>
            <person name="Sutton G."/>
            <person name="Sutton G.G."/>
            <person name="Tao W."/>
            <person name="Teichmann S."/>
            <person name="Tobari Y.N."/>
            <person name="Tomimura Y."/>
            <person name="Tsolas J.M."/>
            <person name="Valente V.L."/>
            <person name="Venter E."/>
            <person name="Venter J.C."/>
            <person name="Vicario S."/>
            <person name="Vieira F.G."/>
            <person name="Vilella A.J."/>
            <person name="Villasante A."/>
            <person name="Walenz B."/>
            <person name="Wang J."/>
            <person name="Wasserman M."/>
            <person name="Watts T."/>
            <person name="Wilson D."/>
            <person name="Wilson R.K."/>
            <person name="Wing R.A."/>
            <person name="Wolfner M.F."/>
            <person name="Wong A."/>
            <person name="Wong G.K."/>
            <person name="Wu C.I."/>
            <person name="Wu G."/>
            <person name="Yamamoto D."/>
            <person name="Yang H.P."/>
            <person name="Yang S.P."/>
            <person name="Yorke J.A."/>
            <person name="Yoshida K."/>
            <person name="Zdobnov E."/>
            <person name="Zhang P."/>
            <person name="Zhang Y."/>
            <person name="Zimin A.V."/>
            <person name="Baldwin J."/>
            <person name="Abdouelleil A."/>
            <person name="Abdulkadir J."/>
            <person name="Abebe A."/>
            <person name="Abera B."/>
            <person name="Abreu J."/>
            <person name="Acer S.C."/>
            <person name="Aftuck L."/>
            <person name="Alexander A."/>
            <person name="An P."/>
            <person name="Anderson E."/>
            <person name="Anderson S."/>
            <person name="Arachi H."/>
            <person name="Azer M."/>
            <person name="Bachantsang P."/>
            <person name="Barry A."/>
            <person name="Bayul T."/>
            <person name="Berlin A."/>
            <person name="Bessette D."/>
            <person name="Bloom T."/>
            <person name="Blye J."/>
            <person name="Boguslavskiy L."/>
            <person name="Bonnet C."/>
            <person name="Boukhgalter B."/>
            <person name="Bourzgui I."/>
            <person name="Brown A."/>
            <person name="Cahill P."/>
            <person name="Channer S."/>
            <person name="Cheshatsang Y."/>
            <person name="Chuda L."/>
            <person name="Citroen M."/>
            <person name="Collymore A."/>
            <person name="Cooke P."/>
            <person name="Costello M."/>
            <person name="D'Aco K."/>
            <person name="Daza R."/>
            <person name="De Haan G."/>
            <person name="DeGray S."/>
            <person name="DeMaso C."/>
            <person name="Dhargay N."/>
            <person name="Dooley K."/>
            <person name="Dooley E."/>
            <person name="Doricent M."/>
            <person name="Dorje P."/>
            <person name="Dorjee K."/>
            <person name="Dupes A."/>
            <person name="Elong R."/>
            <person name="Falk J."/>
            <person name="Farina A."/>
            <person name="Faro S."/>
            <person name="Ferguson D."/>
            <person name="Fisher S."/>
            <person name="Foley C.D."/>
            <person name="Franke A."/>
            <person name="Friedrich D."/>
            <person name="Gadbois L."/>
            <person name="Gearin G."/>
            <person name="Gearin C.R."/>
            <person name="Giannoukos G."/>
            <person name="Goode T."/>
            <person name="Graham J."/>
            <person name="Grandbois E."/>
            <person name="Grewal S."/>
            <person name="Gyaltsen K."/>
            <person name="Hafez N."/>
            <person name="Hagos B."/>
            <person name="Hall J."/>
            <person name="Henson C."/>
            <person name="Hollinger A."/>
            <person name="Honan T."/>
            <person name="Huard M.D."/>
            <person name="Hughes L."/>
            <person name="Hurhula B."/>
            <person name="Husby M.E."/>
            <person name="Kamat A."/>
            <person name="Kanga B."/>
            <person name="Kashin S."/>
            <person name="Khazanovich D."/>
            <person name="Kisner P."/>
            <person name="Lance K."/>
            <person name="Lara M."/>
            <person name="Lee W."/>
            <person name="Lennon N."/>
            <person name="Letendre F."/>
            <person name="LeVine R."/>
            <person name="Lipovsky A."/>
            <person name="Liu X."/>
            <person name="Liu J."/>
            <person name="Liu S."/>
            <person name="Lokyitsang T."/>
            <person name="Lokyitsang Y."/>
            <person name="Lubonja R."/>
            <person name="Lui A."/>
            <person name="MacDonald P."/>
            <person name="Magnisalis V."/>
            <person name="Maru K."/>
            <person name="Matthews C."/>
            <person name="McCusker W."/>
            <person name="McDonough S."/>
            <person name="Mehta T."/>
            <person name="Meldrim J."/>
            <person name="Meneus L."/>
            <person name="Mihai O."/>
            <person name="Mihalev A."/>
            <person name="Mihova T."/>
            <person name="Mittelman R."/>
            <person name="Mlenga V."/>
            <person name="Montmayeur A."/>
            <person name="Mulrain L."/>
            <person name="Navidi A."/>
            <person name="Naylor J."/>
            <person name="Negash T."/>
            <person name="Nguyen T."/>
            <person name="Nguyen N."/>
            <person name="Nicol R."/>
            <person name="Norbu C."/>
            <person name="Norbu N."/>
            <person name="Novod N."/>
            <person name="O'Neill B."/>
            <person name="Osman S."/>
            <person name="Markiewicz E."/>
            <person name="Oyono O.L."/>
            <person name="Patti C."/>
            <person name="Phunkhang P."/>
            <person name="Pierre F."/>
            <person name="Priest M."/>
            <person name="Raghuraman S."/>
            <person name="Rege F."/>
            <person name="Reyes R."/>
            <person name="Rise C."/>
            <person name="Rogov P."/>
            <person name="Ross K."/>
            <person name="Ryan E."/>
            <person name="Settipalli S."/>
            <person name="Shea T."/>
            <person name="Sherpa N."/>
            <person name="Shi L."/>
            <person name="Shih D."/>
            <person name="Sparrow T."/>
            <person name="Spaulding J."/>
            <person name="Stalker J."/>
            <person name="Stange-Thomann N."/>
            <person name="Stavropoulos S."/>
            <person name="Stone C."/>
            <person name="Strader C."/>
            <person name="Tesfaye S."/>
            <person name="Thomson T."/>
            <person name="Thoulutsang Y."/>
            <person name="Thoulutsang D."/>
            <person name="Topham K."/>
            <person name="Topping I."/>
            <person name="Tsamla T."/>
            <person name="Vassiliev H."/>
            <person name="Vo A."/>
            <person name="Wangchuk T."/>
            <person name="Wangdi T."/>
            <person name="Weiand M."/>
            <person name="Wilkinson J."/>
            <person name="Wilson A."/>
            <person name="Yadav S."/>
            <person name="Young G."/>
            <person name="Yu Q."/>
            <person name="Zembek L."/>
            <person name="Zhong D."/>
            <person name="Zimmer A."/>
            <person name="Zwirko Z."/>
            <person name="Jaffe D.B."/>
            <person name="Alvarez P."/>
            <person name="Brockman W."/>
            <person name="Butler J."/>
            <person name="Chin C."/>
            <person name="Gnerre S."/>
            <person name="Grabherr M."/>
            <person name="Kleber M."/>
            <person name="Mauceli E."/>
            <person name="MacCallum I."/>
        </authorList>
    </citation>
    <scope>NUCLEOTIDE SEQUENCE [LARGE SCALE GENOMIC DNA]</scope>
    <source>
        <strain evidence="5">Tai18E2</strain>
        <strain evidence="7">Tai18E2 / Tucson 14021-0261.01</strain>
    </source>
</reference>
<evidence type="ECO:0000313" key="6">
    <source>
        <dbReference type="EMBL" id="KRK04600.1"/>
    </source>
</evidence>
<feature type="region of interest" description="Disordered" evidence="1">
    <location>
        <begin position="250"/>
        <end position="269"/>
    </location>
</feature>
<dbReference type="PROSITE" id="PS50853">
    <property type="entry name" value="FN3"/>
    <property type="match status" value="1"/>
</dbReference>
<reference evidence="5 7" key="3">
    <citation type="journal article" date="2007" name="PLoS Biol.">
        <title>Principles of genome evolution in the Drosophila melanogaster species group.</title>
        <authorList>
            <person name="Ranz J.M."/>
            <person name="Maurin D."/>
            <person name="Chan Y.S."/>
            <person name="von Grotthuss M."/>
            <person name="Hillier L.W."/>
            <person name="Roote J."/>
            <person name="Ashburner M."/>
            <person name="Bergman C.M."/>
        </authorList>
    </citation>
    <scope>NUCLEOTIDE SEQUENCE [LARGE SCALE GENOMIC DNA]</scope>
    <source>
        <strain evidence="5">Tai18E2</strain>
        <strain evidence="7">Tai18E2 / Tucson 14021-0261.01</strain>
    </source>
</reference>
<dbReference type="KEGG" id="dya:Dyak_GE23451"/>
<dbReference type="GO" id="GO:0009897">
    <property type="term" value="C:external side of plasma membrane"/>
    <property type="evidence" value="ECO:0007669"/>
    <property type="project" value="EnsemblMetazoa"/>
</dbReference>
<dbReference type="SMART" id="SM00060">
    <property type="entry name" value="FN3"/>
    <property type="match status" value="2"/>
</dbReference>
<dbReference type="GO" id="GO:0030414">
    <property type="term" value="F:peptidase inhibitor activity"/>
    <property type="evidence" value="ECO:0007669"/>
    <property type="project" value="InterPro"/>
</dbReference>
<accession>B4PL14</accession>
<dbReference type="EMBL" id="CM000160">
    <property type="protein sequence ID" value="EDW98999.1"/>
    <property type="molecule type" value="Genomic_DNA"/>
</dbReference>
<dbReference type="SUPFAM" id="SSF49265">
    <property type="entry name" value="Fibronectin type III"/>
    <property type="match status" value="1"/>
</dbReference>
<dbReference type="PANTHER" id="PTHR14131:SF5">
    <property type="entry name" value="ANOSMIN-1"/>
    <property type="match status" value="1"/>
</dbReference>
<dbReference type="Proteomes" id="UP000002282">
    <property type="component" value="Chromosome 3R"/>
</dbReference>
<dbReference type="OrthoDB" id="9985779at2759"/>
<organism evidence="5 7">
    <name type="scientific">Drosophila yakuba</name>
    <name type="common">Fruit fly</name>
    <dbReference type="NCBI Taxonomy" id="7245"/>
    <lineage>
        <taxon>Eukaryota</taxon>
        <taxon>Metazoa</taxon>
        <taxon>Ecdysozoa</taxon>
        <taxon>Arthropoda</taxon>
        <taxon>Hexapoda</taxon>
        <taxon>Insecta</taxon>
        <taxon>Pterygota</taxon>
        <taxon>Neoptera</taxon>
        <taxon>Endopterygota</taxon>
        <taxon>Diptera</taxon>
        <taxon>Brachycera</taxon>
        <taxon>Muscomorpha</taxon>
        <taxon>Ephydroidea</taxon>
        <taxon>Drosophilidae</taxon>
        <taxon>Drosophila</taxon>
        <taxon>Sophophora</taxon>
    </lineage>
</organism>
<dbReference type="HOGENOM" id="CLU_036238_0_0_1"/>
<dbReference type="EMBL" id="CM000160">
    <property type="protein sequence ID" value="KRK04600.1"/>
    <property type="molecule type" value="Genomic_DNA"/>
</dbReference>
<dbReference type="InterPro" id="IPR036116">
    <property type="entry name" value="FN3_sf"/>
</dbReference>
<dbReference type="InterPro" id="IPR042447">
    <property type="entry name" value="Anosmin-1"/>
</dbReference>
<dbReference type="CDD" id="cd00199">
    <property type="entry name" value="WAP"/>
    <property type="match status" value="1"/>
</dbReference>
<keyword evidence="7" id="KW-1185">Reference proteome</keyword>
<dbReference type="GO" id="GO:0030182">
    <property type="term" value="P:neuron differentiation"/>
    <property type="evidence" value="ECO:0007669"/>
    <property type="project" value="TreeGrafter"/>
</dbReference>
<dbReference type="OMA" id="YIQVQAM"/>
<dbReference type="Pfam" id="PF00095">
    <property type="entry name" value="WAP"/>
    <property type="match status" value="1"/>
</dbReference>
<dbReference type="PROSITE" id="PS51390">
    <property type="entry name" value="WAP"/>
    <property type="match status" value="1"/>
</dbReference>
<dbReference type="eggNOG" id="KOG4802">
    <property type="taxonomic scope" value="Eukaryota"/>
</dbReference>
<evidence type="ECO:0000259" key="4">
    <source>
        <dbReference type="PROSITE" id="PS51390"/>
    </source>
</evidence>
<evidence type="ECO:0000256" key="1">
    <source>
        <dbReference type="SAM" id="MobiDB-lite"/>
    </source>
</evidence>
<dbReference type="Gene3D" id="2.60.40.10">
    <property type="entry name" value="Immunoglobulins"/>
    <property type="match status" value="2"/>
</dbReference>
<dbReference type="Pfam" id="PF00041">
    <property type="entry name" value="fn3"/>
    <property type="match status" value="2"/>
</dbReference>
<dbReference type="PANTHER" id="PTHR14131">
    <property type="entry name" value="ANOSMIN"/>
    <property type="match status" value="1"/>
</dbReference>
<dbReference type="FunFam" id="2.60.40.10:FF:002931">
    <property type="entry name" value="GH04611p"/>
    <property type="match status" value="1"/>
</dbReference>
<dbReference type="InterPro" id="IPR003961">
    <property type="entry name" value="FN3_dom"/>
</dbReference>
<dbReference type="InterPro" id="IPR008197">
    <property type="entry name" value="WAP_dom"/>
</dbReference>
<dbReference type="GO" id="GO:0005576">
    <property type="term" value="C:extracellular region"/>
    <property type="evidence" value="ECO:0007669"/>
    <property type="project" value="EnsemblMetazoa"/>
</dbReference>
<evidence type="ECO:0000259" key="3">
    <source>
        <dbReference type="PROSITE" id="PS50853"/>
    </source>
</evidence>
<feature type="chain" id="PRO_5014299164" evidence="2">
    <location>
        <begin position="25"/>
        <end position="528"/>
    </location>
</feature>
<dbReference type="SMART" id="SM00217">
    <property type="entry name" value="WAP"/>
    <property type="match status" value="1"/>
</dbReference>